<organism evidence="1">
    <name type="scientific">marine sediment metagenome</name>
    <dbReference type="NCBI Taxonomy" id="412755"/>
    <lineage>
        <taxon>unclassified sequences</taxon>
        <taxon>metagenomes</taxon>
        <taxon>ecological metagenomes</taxon>
    </lineage>
</organism>
<protein>
    <submittedName>
        <fullName evidence="1">Uncharacterized protein</fullName>
    </submittedName>
</protein>
<comment type="caution">
    <text evidence="1">The sequence shown here is derived from an EMBL/GenBank/DDBJ whole genome shotgun (WGS) entry which is preliminary data.</text>
</comment>
<evidence type="ECO:0000313" key="1">
    <source>
        <dbReference type="EMBL" id="KKN60349.1"/>
    </source>
</evidence>
<dbReference type="EMBL" id="LAZR01000699">
    <property type="protein sequence ID" value="KKN60349.1"/>
    <property type="molecule type" value="Genomic_DNA"/>
</dbReference>
<dbReference type="AlphaFoldDB" id="A0A0F9RZU9"/>
<sequence length="154" mass="17498">MPVTNLVSEVHFSSDEKALVAGFHDPDLLNAVLNSDHLHNTFLPLPRAYSESRNELSKALTIQGYDQTEAVVDLGRMTMNQQVSVIELNQLLEEMFVISLKDLHDLDFALRALVIQLKRHCRVAISLDFPEQLIARHRTQSDTTQETPSRYRTG</sequence>
<name>A0A0F9RZU9_9ZZZZ</name>
<gene>
    <name evidence="1" type="ORF">LCGC14_0533210</name>
</gene>
<reference evidence="1" key="1">
    <citation type="journal article" date="2015" name="Nature">
        <title>Complex archaea that bridge the gap between prokaryotes and eukaryotes.</title>
        <authorList>
            <person name="Spang A."/>
            <person name="Saw J.H."/>
            <person name="Jorgensen S.L."/>
            <person name="Zaremba-Niedzwiedzka K."/>
            <person name="Martijn J."/>
            <person name="Lind A.E."/>
            <person name="van Eijk R."/>
            <person name="Schleper C."/>
            <person name="Guy L."/>
            <person name="Ettema T.J."/>
        </authorList>
    </citation>
    <scope>NUCLEOTIDE SEQUENCE</scope>
</reference>
<accession>A0A0F9RZU9</accession>
<proteinExistence type="predicted"/>